<evidence type="ECO:0000256" key="2">
    <source>
        <dbReference type="SAM" id="Phobius"/>
    </source>
</evidence>
<evidence type="ECO:0000259" key="3">
    <source>
        <dbReference type="Pfam" id="PF01266"/>
    </source>
</evidence>
<dbReference type="RefSeq" id="WP_104515783.1">
    <property type="nucleotide sequence ID" value="NZ_MQVW01000004.1"/>
</dbReference>
<dbReference type="PROSITE" id="PS51257">
    <property type="entry name" value="PROKAR_LIPOPROTEIN"/>
    <property type="match status" value="1"/>
</dbReference>
<comment type="caution">
    <text evidence="4">The sequence shown here is derived from an EMBL/GenBank/DDBJ whole genome shotgun (WGS) entry which is preliminary data.</text>
</comment>
<dbReference type="GO" id="GO:0005737">
    <property type="term" value="C:cytoplasm"/>
    <property type="evidence" value="ECO:0007669"/>
    <property type="project" value="TreeGrafter"/>
</dbReference>
<keyword evidence="5" id="KW-1185">Reference proteome</keyword>
<keyword evidence="1" id="KW-0560">Oxidoreductase</keyword>
<feature type="transmembrane region" description="Helical" evidence="2">
    <location>
        <begin position="7"/>
        <end position="26"/>
    </location>
</feature>
<sequence length="351" mass="40456">MSLKKSVDVVIVGSGIAGCTLAWQWILKGKSIIMISDVEKGSSAVAAGVYNPTILKRFTSVWKSREQLEVLNSFYPLVEQTVGVSFLHPINILRRFHDDKEIKTWLRKSYKEDLKDFMYSDIIDRDIYGIDAPFNFGLVKETGWLDTIGFMNASLDYFKSLSSLILESFDFDQLSHHEDYIYYKEIKVNKIIFAEGFKMRSNPYFSDLPLQGNKGEVLTIKVPGLKLDHIVKSSVFLMPYVDDLFWVGATYSREDLTDNSTEIAKEFLTSRLERFLSLPYEVIDHKHGIRPTTLDRRPFIGSHKDYKNYYVFNGMGSRAVLIAPWAAQNLYDSMYHDADINEEMNVGRCYK</sequence>
<dbReference type="GO" id="GO:0016491">
    <property type="term" value="F:oxidoreductase activity"/>
    <property type="evidence" value="ECO:0007669"/>
    <property type="project" value="UniProtKB-KW"/>
</dbReference>
<organism evidence="4 5">
    <name type="scientific">Nonlabens xylanidelens</name>
    <dbReference type="NCBI Taxonomy" id="191564"/>
    <lineage>
        <taxon>Bacteria</taxon>
        <taxon>Pseudomonadati</taxon>
        <taxon>Bacteroidota</taxon>
        <taxon>Flavobacteriia</taxon>
        <taxon>Flavobacteriales</taxon>
        <taxon>Flavobacteriaceae</taxon>
        <taxon>Nonlabens</taxon>
    </lineage>
</organism>
<dbReference type="PANTHER" id="PTHR13847">
    <property type="entry name" value="SARCOSINE DEHYDROGENASE-RELATED"/>
    <property type="match status" value="1"/>
</dbReference>
<name>A0A2S6IJU0_9FLAO</name>
<reference evidence="4 5" key="1">
    <citation type="submission" date="2018-02" db="EMBL/GenBank/DDBJ databases">
        <title>Genomic Encyclopedia of Archaeal and Bacterial Type Strains, Phase II (KMG-II): from individual species to whole genera.</title>
        <authorList>
            <person name="Goeker M."/>
        </authorList>
    </citation>
    <scope>NUCLEOTIDE SEQUENCE [LARGE SCALE GENOMIC DNA]</scope>
    <source>
        <strain evidence="4 5">DSM 16809</strain>
    </source>
</reference>
<dbReference type="Gene3D" id="3.50.50.60">
    <property type="entry name" value="FAD/NAD(P)-binding domain"/>
    <property type="match status" value="1"/>
</dbReference>
<dbReference type="OrthoDB" id="214253at2"/>
<dbReference type="SUPFAM" id="SSF51971">
    <property type="entry name" value="Nucleotide-binding domain"/>
    <property type="match status" value="1"/>
</dbReference>
<protein>
    <submittedName>
        <fullName evidence="4">Glycine/D-amino acid oxidase-like deaminating enzyme</fullName>
    </submittedName>
</protein>
<dbReference type="PANTHER" id="PTHR13847:SF289">
    <property type="entry name" value="GLYCINE OXIDASE"/>
    <property type="match status" value="1"/>
</dbReference>
<dbReference type="InterPro" id="IPR006076">
    <property type="entry name" value="FAD-dep_OxRdtase"/>
</dbReference>
<dbReference type="Proteomes" id="UP000239002">
    <property type="component" value="Unassembled WGS sequence"/>
</dbReference>
<evidence type="ECO:0000256" key="1">
    <source>
        <dbReference type="ARBA" id="ARBA00023002"/>
    </source>
</evidence>
<dbReference type="Gene3D" id="3.30.9.10">
    <property type="entry name" value="D-Amino Acid Oxidase, subunit A, domain 2"/>
    <property type="match status" value="1"/>
</dbReference>
<proteinExistence type="predicted"/>
<feature type="domain" description="FAD dependent oxidoreductase" evidence="3">
    <location>
        <begin position="8"/>
        <end position="329"/>
    </location>
</feature>
<keyword evidence="2" id="KW-0472">Membrane</keyword>
<dbReference type="EMBL" id="PTJE01000004">
    <property type="protein sequence ID" value="PPK94468.1"/>
    <property type="molecule type" value="Genomic_DNA"/>
</dbReference>
<keyword evidence="2" id="KW-1133">Transmembrane helix</keyword>
<evidence type="ECO:0000313" key="5">
    <source>
        <dbReference type="Proteomes" id="UP000239002"/>
    </source>
</evidence>
<keyword evidence="2" id="KW-0812">Transmembrane</keyword>
<evidence type="ECO:0000313" key="4">
    <source>
        <dbReference type="EMBL" id="PPK94468.1"/>
    </source>
</evidence>
<dbReference type="InterPro" id="IPR036188">
    <property type="entry name" value="FAD/NAD-bd_sf"/>
</dbReference>
<dbReference type="Pfam" id="PF01266">
    <property type="entry name" value="DAO"/>
    <property type="match status" value="1"/>
</dbReference>
<dbReference type="AlphaFoldDB" id="A0A2S6IJU0"/>
<gene>
    <name evidence="4" type="ORF">LY01_02108</name>
</gene>
<accession>A0A2S6IJU0</accession>